<dbReference type="Proteomes" id="UP001166674">
    <property type="component" value="Unassembled WGS sequence"/>
</dbReference>
<feature type="region of interest" description="Disordered" evidence="1">
    <location>
        <begin position="71"/>
        <end position="96"/>
    </location>
</feature>
<protein>
    <submittedName>
        <fullName evidence="2">Olfactory receptor 14C36</fullName>
    </submittedName>
</protein>
<gene>
    <name evidence="2" type="ORF">SUZIE_213645</name>
</gene>
<dbReference type="AlphaFoldDB" id="A0AA41NJH1"/>
<organism evidence="2 3">
    <name type="scientific">Sciurus carolinensis</name>
    <name type="common">Eastern gray squirrel</name>
    <dbReference type="NCBI Taxonomy" id="30640"/>
    <lineage>
        <taxon>Eukaryota</taxon>
        <taxon>Metazoa</taxon>
        <taxon>Chordata</taxon>
        <taxon>Craniata</taxon>
        <taxon>Vertebrata</taxon>
        <taxon>Euteleostomi</taxon>
        <taxon>Mammalia</taxon>
        <taxon>Eutheria</taxon>
        <taxon>Euarchontoglires</taxon>
        <taxon>Glires</taxon>
        <taxon>Rodentia</taxon>
        <taxon>Sciuromorpha</taxon>
        <taxon>Sciuridae</taxon>
        <taxon>Sciurinae</taxon>
        <taxon>Sciurini</taxon>
        <taxon>Sciurus</taxon>
    </lineage>
</organism>
<proteinExistence type="predicted"/>
<comment type="caution">
    <text evidence="2">The sequence shown here is derived from an EMBL/GenBank/DDBJ whole genome shotgun (WGS) entry which is preliminary data.</text>
</comment>
<keyword evidence="2" id="KW-0675">Receptor</keyword>
<dbReference type="EMBL" id="JAATJV010451073">
    <property type="protein sequence ID" value="MBZ3891575.1"/>
    <property type="molecule type" value="Genomic_DNA"/>
</dbReference>
<evidence type="ECO:0000256" key="1">
    <source>
        <dbReference type="SAM" id="MobiDB-lite"/>
    </source>
</evidence>
<sequence length="133" mass="14794">MSVFLTSGTGVYLRPSATSDMLQDMLLSVFLTVVPPLLNPLICSLRTNRTYEGRHDVVMFLCSGPRQQLQTGSRATESFSTGHNPQGLPLGHPGQQSTMEYEYQPEKQGHQQILLLLKESQSLDTTLQRVMGQ</sequence>
<keyword evidence="3" id="KW-1185">Reference proteome</keyword>
<accession>A0AA41NJH1</accession>
<reference evidence="2" key="1">
    <citation type="submission" date="2020-03" db="EMBL/GenBank/DDBJ databases">
        <title>Studies in the Genomics of Life Span.</title>
        <authorList>
            <person name="Glass D."/>
        </authorList>
    </citation>
    <scope>NUCLEOTIDE SEQUENCE</scope>
    <source>
        <strain evidence="2">SUZIE</strain>
        <tissue evidence="2">Muscle</tissue>
    </source>
</reference>
<name>A0AA41NJH1_SCICA</name>
<evidence type="ECO:0000313" key="3">
    <source>
        <dbReference type="Proteomes" id="UP001166674"/>
    </source>
</evidence>
<dbReference type="SUPFAM" id="SSF81321">
    <property type="entry name" value="Family A G protein-coupled receptor-like"/>
    <property type="match status" value="1"/>
</dbReference>
<evidence type="ECO:0000313" key="2">
    <source>
        <dbReference type="EMBL" id="MBZ3891575.1"/>
    </source>
</evidence>
<feature type="compositionally biased region" description="Polar residues" evidence="1">
    <location>
        <begin position="71"/>
        <end position="84"/>
    </location>
</feature>